<dbReference type="Proteomes" id="UP000297900">
    <property type="component" value="Unassembled WGS sequence"/>
</dbReference>
<sequence length="80" mass="8750">MICPVCNALSPLEVSCPQCGSAAEDEGRWSDWSGPYSPYEPTLFAMENAFPSTAETVCQHAVRCVDCQHPFTADISAWHV</sequence>
<protein>
    <submittedName>
        <fullName evidence="1">Uncharacterized protein</fullName>
    </submittedName>
</protein>
<name>A0A4Y8LWN2_9BACL</name>
<keyword evidence="2" id="KW-1185">Reference proteome</keyword>
<reference evidence="1 2" key="1">
    <citation type="submission" date="2019-03" db="EMBL/GenBank/DDBJ databases">
        <title>Cohnella endophytica sp. nov., a novel endophytic bacterium isolated from bark of Sonneratia apetala.</title>
        <authorList>
            <person name="Tuo L."/>
        </authorList>
    </citation>
    <scope>NUCLEOTIDE SEQUENCE [LARGE SCALE GENOMIC DNA]</scope>
    <source>
        <strain evidence="1 2">CCTCC AB 208254</strain>
    </source>
</reference>
<proteinExistence type="predicted"/>
<evidence type="ECO:0000313" key="1">
    <source>
        <dbReference type="EMBL" id="TFE24235.1"/>
    </source>
</evidence>
<dbReference type="RefSeq" id="WP_135153299.1">
    <property type="nucleotide sequence ID" value="NZ_SOMN01000027.1"/>
</dbReference>
<accession>A0A4Y8LWN2</accession>
<comment type="caution">
    <text evidence="1">The sequence shown here is derived from an EMBL/GenBank/DDBJ whole genome shotgun (WGS) entry which is preliminary data.</text>
</comment>
<dbReference type="AlphaFoldDB" id="A0A4Y8LWN2"/>
<dbReference type="EMBL" id="SOMN01000027">
    <property type="protein sequence ID" value="TFE24235.1"/>
    <property type="molecule type" value="Genomic_DNA"/>
</dbReference>
<evidence type="ECO:0000313" key="2">
    <source>
        <dbReference type="Proteomes" id="UP000297900"/>
    </source>
</evidence>
<organism evidence="1 2">
    <name type="scientific">Cohnella luojiensis</name>
    <dbReference type="NCBI Taxonomy" id="652876"/>
    <lineage>
        <taxon>Bacteria</taxon>
        <taxon>Bacillati</taxon>
        <taxon>Bacillota</taxon>
        <taxon>Bacilli</taxon>
        <taxon>Bacillales</taxon>
        <taxon>Paenibacillaceae</taxon>
        <taxon>Cohnella</taxon>
    </lineage>
</organism>
<gene>
    <name evidence="1" type="ORF">E2980_16485</name>
</gene>
<dbReference type="OrthoDB" id="1683552at2"/>